<reference evidence="3" key="1">
    <citation type="submission" date="2025-08" db="UniProtKB">
        <authorList>
            <consortium name="RefSeq"/>
        </authorList>
    </citation>
    <scope>IDENTIFICATION</scope>
    <source>
        <strain evidence="3">11010-0011.00</strain>
        <tissue evidence="3">Whole body</tissue>
    </source>
</reference>
<gene>
    <name evidence="3" type="primary">LOC115632940</name>
</gene>
<dbReference type="Pfam" id="PF15883">
    <property type="entry name" value="DUF4736"/>
    <property type="match status" value="1"/>
</dbReference>
<feature type="transmembrane region" description="Helical" evidence="1">
    <location>
        <begin position="18"/>
        <end position="36"/>
    </location>
</feature>
<keyword evidence="1" id="KW-0812">Transmembrane</keyword>
<dbReference type="GeneID" id="115632940"/>
<feature type="transmembrane region" description="Helical" evidence="1">
    <location>
        <begin position="57"/>
        <end position="86"/>
    </location>
</feature>
<keyword evidence="1" id="KW-1133">Transmembrane helix</keyword>
<dbReference type="OrthoDB" id="7866810at2759"/>
<keyword evidence="1" id="KW-0472">Membrane</keyword>
<name>A0A6J2UCA5_DROLE</name>
<dbReference type="InterPro" id="IPR031754">
    <property type="entry name" value="DUF4736"/>
</dbReference>
<keyword evidence="2" id="KW-1185">Reference proteome</keyword>
<dbReference type="AlphaFoldDB" id="A0A6J2UCA5"/>
<dbReference type="RefSeq" id="XP_030386096.1">
    <property type="nucleotide sequence ID" value="XM_030530236.1"/>
</dbReference>
<evidence type="ECO:0000313" key="3">
    <source>
        <dbReference type="RefSeq" id="XP_030386096.1"/>
    </source>
</evidence>
<dbReference type="Proteomes" id="UP000504634">
    <property type="component" value="Unplaced"/>
</dbReference>
<accession>A0A6J2UCA5</accession>
<organism evidence="2 3">
    <name type="scientific">Drosophila lebanonensis</name>
    <name type="common">Fruit fly</name>
    <name type="synonym">Scaptodrosophila lebanonensis</name>
    <dbReference type="NCBI Taxonomy" id="7225"/>
    <lineage>
        <taxon>Eukaryota</taxon>
        <taxon>Metazoa</taxon>
        <taxon>Ecdysozoa</taxon>
        <taxon>Arthropoda</taxon>
        <taxon>Hexapoda</taxon>
        <taxon>Insecta</taxon>
        <taxon>Pterygota</taxon>
        <taxon>Neoptera</taxon>
        <taxon>Endopterygota</taxon>
        <taxon>Diptera</taxon>
        <taxon>Brachycera</taxon>
        <taxon>Muscomorpha</taxon>
        <taxon>Ephydroidea</taxon>
        <taxon>Drosophilidae</taxon>
        <taxon>Scaptodrosophila</taxon>
    </lineage>
</organism>
<proteinExistence type="predicted"/>
<sequence>MYTLGYFVAIFKHWLRRFYVYIGSAWALFALLTYFLDHQYATHGRDLMFWREFLAKYLHPSMMIPMSLINISLLFKFCVFLTVLLVHLFPGHGIENYLERRRRQKYASYIMRRLLLQLELAMWHRPKKLELHDALTQLHYQYAQASAFRAVSLFRRDAEKLLVKRHEESDQDLDFFVLDEEELMLQLSGYHNTPYSVTDQVLAKLLYPQREVE</sequence>
<evidence type="ECO:0000256" key="1">
    <source>
        <dbReference type="SAM" id="Phobius"/>
    </source>
</evidence>
<protein>
    <submittedName>
        <fullName evidence="3">Uncharacterized protein LOC115632940</fullName>
    </submittedName>
</protein>
<evidence type="ECO:0000313" key="2">
    <source>
        <dbReference type="Proteomes" id="UP000504634"/>
    </source>
</evidence>